<accession>A0ABP7ZVT8</accession>
<dbReference type="PROSITE" id="PS51257">
    <property type="entry name" value="PROKAR_LIPOPROTEIN"/>
    <property type="match status" value="1"/>
</dbReference>
<organism evidence="3 4">
    <name type="scientific">Gryllotalpicola koreensis</name>
    <dbReference type="NCBI Taxonomy" id="993086"/>
    <lineage>
        <taxon>Bacteria</taxon>
        <taxon>Bacillati</taxon>
        <taxon>Actinomycetota</taxon>
        <taxon>Actinomycetes</taxon>
        <taxon>Micrococcales</taxon>
        <taxon>Microbacteriaceae</taxon>
        <taxon>Gryllotalpicola</taxon>
    </lineage>
</organism>
<gene>
    <name evidence="3" type="ORF">GCM10022287_11370</name>
</gene>
<evidence type="ECO:0000313" key="3">
    <source>
        <dbReference type="EMBL" id="GAA4171699.1"/>
    </source>
</evidence>
<feature type="chain" id="PRO_5046656831" description="BMP family ABC transporter substrate-binding protein" evidence="2">
    <location>
        <begin position="22"/>
        <end position="219"/>
    </location>
</feature>
<feature type="signal peptide" evidence="2">
    <location>
        <begin position="1"/>
        <end position="21"/>
    </location>
</feature>
<comment type="caution">
    <text evidence="3">The sequence shown here is derived from an EMBL/GenBank/DDBJ whole genome shotgun (WGS) entry which is preliminary data.</text>
</comment>
<dbReference type="RefSeq" id="WP_344752327.1">
    <property type="nucleotide sequence ID" value="NZ_BAABBW010000002.1"/>
</dbReference>
<keyword evidence="2" id="KW-0732">Signal</keyword>
<keyword evidence="4" id="KW-1185">Reference proteome</keyword>
<dbReference type="Gene3D" id="3.40.50.2300">
    <property type="match status" value="1"/>
</dbReference>
<dbReference type="Proteomes" id="UP001501079">
    <property type="component" value="Unassembled WGS sequence"/>
</dbReference>
<dbReference type="EMBL" id="BAABBW010000002">
    <property type="protein sequence ID" value="GAA4171699.1"/>
    <property type="molecule type" value="Genomic_DNA"/>
</dbReference>
<reference evidence="4" key="1">
    <citation type="journal article" date="2019" name="Int. J. Syst. Evol. Microbiol.">
        <title>The Global Catalogue of Microorganisms (GCM) 10K type strain sequencing project: providing services to taxonomists for standard genome sequencing and annotation.</title>
        <authorList>
            <consortium name="The Broad Institute Genomics Platform"/>
            <consortium name="The Broad Institute Genome Sequencing Center for Infectious Disease"/>
            <person name="Wu L."/>
            <person name="Ma J."/>
        </authorList>
    </citation>
    <scope>NUCLEOTIDE SEQUENCE [LARGE SCALE GENOMIC DNA]</scope>
    <source>
        <strain evidence="4">JCM 17591</strain>
    </source>
</reference>
<evidence type="ECO:0000256" key="2">
    <source>
        <dbReference type="SAM" id="SignalP"/>
    </source>
</evidence>
<sequence>MPLHRPLAALTAALLATAVLAGCAQSDWSAPHPDPTAVGEPAVGFAPATSPSPEATVHPAPGSWKNVHPSPGMRVVLLKAGSDRPTKTLVAAITSWANAEDVELRTVAAGDDLIDGIVQAMKLNPDLIVTAGNDLIDPLATVTANHLDQQFLVVGAEIAEPTGNVTAVDWTGASFRGEGLGMSSSYDAASFTAERCGRGIRAGIAAVLTGMTGVVLWID</sequence>
<proteinExistence type="predicted"/>
<protein>
    <recommendedName>
        <fullName evidence="5">BMP family ABC transporter substrate-binding protein</fullName>
    </recommendedName>
</protein>
<feature type="region of interest" description="Disordered" evidence="1">
    <location>
        <begin position="30"/>
        <end position="63"/>
    </location>
</feature>
<evidence type="ECO:0008006" key="5">
    <source>
        <dbReference type="Google" id="ProtNLM"/>
    </source>
</evidence>
<evidence type="ECO:0000256" key="1">
    <source>
        <dbReference type="SAM" id="MobiDB-lite"/>
    </source>
</evidence>
<name>A0ABP7ZVT8_9MICO</name>
<evidence type="ECO:0000313" key="4">
    <source>
        <dbReference type="Proteomes" id="UP001501079"/>
    </source>
</evidence>